<dbReference type="Gene3D" id="2.40.10.10">
    <property type="entry name" value="Trypsin-like serine proteases"/>
    <property type="match status" value="2"/>
</dbReference>
<feature type="domain" description="Peptidase S1" evidence="1">
    <location>
        <begin position="5"/>
        <end position="143"/>
    </location>
</feature>
<dbReference type="Pfam" id="PF00089">
    <property type="entry name" value="Trypsin"/>
    <property type="match status" value="1"/>
</dbReference>
<comment type="caution">
    <text evidence="2">The sequence shown here is derived from an EMBL/GenBank/DDBJ whole genome shotgun (WGS) entry which is preliminary data.</text>
</comment>
<dbReference type="SMART" id="SM00020">
    <property type="entry name" value="Tryp_SPc"/>
    <property type="match status" value="1"/>
</dbReference>
<keyword evidence="3" id="KW-1185">Reference proteome</keyword>
<name>A0AAN8FDR3_TRICO</name>
<dbReference type="InterPro" id="IPR043504">
    <property type="entry name" value="Peptidase_S1_PA_chymotrypsin"/>
</dbReference>
<evidence type="ECO:0000313" key="2">
    <source>
        <dbReference type="EMBL" id="KAK5969583.1"/>
    </source>
</evidence>
<evidence type="ECO:0000259" key="1">
    <source>
        <dbReference type="SMART" id="SM00020"/>
    </source>
</evidence>
<gene>
    <name evidence="2" type="ORF">GCK32_003385</name>
</gene>
<dbReference type="InterPro" id="IPR051333">
    <property type="entry name" value="CLIP_Serine_Protease"/>
</dbReference>
<dbReference type="SUPFAM" id="SSF50494">
    <property type="entry name" value="Trypsin-like serine proteases"/>
    <property type="match status" value="1"/>
</dbReference>
<dbReference type="GO" id="GO:0004252">
    <property type="term" value="F:serine-type endopeptidase activity"/>
    <property type="evidence" value="ECO:0007669"/>
    <property type="project" value="InterPro"/>
</dbReference>
<dbReference type="PANTHER" id="PTHR24260">
    <property type="match status" value="1"/>
</dbReference>
<dbReference type="Proteomes" id="UP001331761">
    <property type="component" value="Unassembled WGS sequence"/>
</dbReference>
<evidence type="ECO:0000313" key="3">
    <source>
        <dbReference type="Proteomes" id="UP001331761"/>
    </source>
</evidence>
<dbReference type="InterPro" id="IPR009003">
    <property type="entry name" value="Peptidase_S1_PA"/>
</dbReference>
<protein>
    <recommendedName>
        <fullName evidence="1">Peptidase S1 domain-containing protein</fullName>
    </recommendedName>
</protein>
<sequence length="184" mass="21070">MVKLEIEGHPYVHKGYDPCRFNNDIAVIELKSDVPREVGSPICMRENEKLADMLTAAGYGRDPEHPDARGELHWLQKVDFDSRDMTESATKITTSVYRKSVCQLNHENKYVLVGITSYGIPCDMKVEGKENIFVNVRNYRDWICRYTGVCPIQQTKSCQGDGNLTKKWIEIFIGAKKVPLTERK</sequence>
<dbReference type="GO" id="GO:0006508">
    <property type="term" value="P:proteolysis"/>
    <property type="evidence" value="ECO:0007669"/>
    <property type="project" value="InterPro"/>
</dbReference>
<accession>A0AAN8FDR3</accession>
<dbReference type="EMBL" id="WIXE01019986">
    <property type="protein sequence ID" value="KAK5969583.1"/>
    <property type="molecule type" value="Genomic_DNA"/>
</dbReference>
<dbReference type="PANTHER" id="PTHR24260:SF136">
    <property type="entry name" value="GH08193P-RELATED"/>
    <property type="match status" value="1"/>
</dbReference>
<reference evidence="2 3" key="1">
    <citation type="submission" date="2019-10" db="EMBL/GenBank/DDBJ databases">
        <title>Assembly and Annotation for the nematode Trichostrongylus colubriformis.</title>
        <authorList>
            <person name="Martin J."/>
        </authorList>
    </citation>
    <scope>NUCLEOTIDE SEQUENCE [LARGE SCALE GENOMIC DNA]</scope>
    <source>
        <strain evidence="2">G859</strain>
        <tissue evidence="2">Whole worm</tissue>
    </source>
</reference>
<dbReference type="AlphaFoldDB" id="A0AAN8FDR3"/>
<organism evidence="2 3">
    <name type="scientific">Trichostrongylus colubriformis</name>
    <name type="common">Black scour worm</name>
    <dbReference type="NCBI Taxonomy" id="6319"/>
    <lineage>
        <taxon>Eukaryota</taxon>
        <taxon>Metazoa</taxon>
        <taxon>Ecdysozoa</taxon>
        <taxon>Nematoda</taxon>
        <taxon>Chromadorea</taxon>
        <taxon>Rhabditida</taxon>
        <taxon>Rhabditina</taxon>
        <taxon>Rhabditomorpha</taxon>
        <taxon>Strongyloidea</taxon>
        <taxon>Trichostrongylidae</taxon>
        <taxon>Trichostrongylus</taxon>
    </lineage>
</organism>
<proteinExistence type="predicted"/>
<dbReference type="InterPro" id="IPR001254">
    <property type="entry name" value="Trypsin_dom"/>
</dbReference>